<evidence type="ECO:0000313" key="2">
    <source>
        <dbReference type="Proteomes" id="UP000265768"/>
    </source>
</evidence>
<sequence length="417" mass="46828">MDVNAAFLAEKRDQLARQREARDAAIAAEADKAAWIESQVAAGRMQQIGPDRYRVLTGWDAGEVFTVRRVGDQVEVVAQHGLDTSTGGVALYTRRPEWHNVGTVIPDGLTSIESVLRAARIDWRATKKRLRYTTLADDDPALSTLSAADLRVSPDDYVVIREDTGARLGRVGGLYEVIQQRDMFRFLEDLTESGDVVWETAGALRGGRKVFVTAQIPESIIVDRGGLDDEIQLYLAVINSHDGRSGAEAVVTPWRIACSNTERFAVRDARTRWKIRHTPNALQRVAQARDTLGLTLKYAQQWEQEETQLARTDILLDEVRGLIDELWPLKDDADASARTRHHTRADHIMALFEGESQRLGRSAYAAERTMTDFLDHYQPRGSRTMSEEVARATALLEGADDERKSTVHRRLMRLVRA</sequence>
<dbReference type="Proteomes" id="UP000265768">
    <property type="component" value="Unassembled WGS sequence"/>
</dbReference>
<evidence type="ECO:0000313" key="1">
    <source>
        <dbReference type="EMBL" id="RJL21046.1"/>
    </source>
</evidence>
<dbReference type="RefSeq" id="WP_119931507.1">
    <property type="nucleotide sequence ID" value="NZ_QZEY01000027.1"/>
</dbReference>
<protein>
    <submittedName>
        <fullName evidence="1">DUF932 domain-containing protein</fullName>
    </submittedName>
</protein>
<keyword evidence="2" id="KW-1185">Reference proteome</keyword>
<dbReference type="InterPro" id="IPR017686">
    <property type="entry name" value="Phg/plasmid-like_prot"/>
</dbReference>
<accession>A0A3A4A7R6</accession>
<dbReference type="InterPro" id="IPR026325">
    <property type="entry name" value="DUF932"/>
</dbReference>
<reference evidence="1 2" key="1">
    <citation type="submission" date="2018-09" db="EMBL/GenBank/DDBJ databases">
        <title>YIM 75507 draft genome.</title>
        <authorList>
            <person name="Tang S."/>
            <person name="Feng Y."/>
        </authorList>
    </citation>
    <scope>NUCLEOTIDE SEQUENCE [LARGE SCALE GENOMIC DNA]</scope>
    <source>
        <strain evidence="1 2">YIM 75507</strain>
    </source>
</reference>
<proteinExistence type="predicted"/>
<name>A0A3A4A7R6_9ACTN</name>
<dbReference type="NCBIfam" id="TIGR03299">
    <property type="entry name" value="LGT_TIGR03299"/>
    <property type="match status" value="1"/>
</dbReference>
<gene>
    <name evidence="1" type="ORF">D5H75_38175</name>
</gene>
<dbReference type="EMBL" id="QZEY01000027">
    <property type="protein sequence ID" value="RJL21046.1"/>
    <property type="molecule type" value="Genomic_DNA"/>
</dbReference>
<dbReference type="Pfam" id="PF06067">
    <property type="entry name" value="DUF932"/>
    <property type="match status" value="1"/>
</dbReference>
<organism evidence="1 2">
    <name type="scientific">Bailinhaonella thermotolerans</name>
    <dbReference type="NCBI Taxonomy" id="1070861"/>
    <lineage>
        <taxon>Bacteria</taxon>
        <taxon>Bacillati</taxon>
        <taxon>Actinomycetota</taxon>
        <taxon>Actinomycetes</taxon>
        <taxon>Streptosporangiales</taxon>
        <taxon>Streptosporangiaceae</taxon>
        <taxon>Bailinhaonella</taxon>
    </lineage>
</organism>
<dbReference type="OrthoDB" id="576140at2"/>
<comment type="caution">
    <text evidence="1">The sequence shown here is derived from an EMBL/GenBank/DDBJ whole genome shotgun (WGS) entry which is preliminary data.</text>
</comment>
<dbReference type="AlphaFoldDB" id="A0A3A4A7R6"/>